<evidence type="ECO:0000313" key="6">
    <source>
        <dbReference type="Proteomes" id="UP001596514"/>
    </source>
</evidence>
<dbReference type="Gene3D" id="3.40.47.10">
    <property type="match status" value="1"/>
</dbReference>
<comment type="caution">
    <text evidence="5">The sequence shown here is derived from an EMBL/GenBank/DDBJ whole genome shotgun (WGS) entry which is preliminary data.</text>
</comment>
<dbReference type="PANTHER" id="PTHR11712">
    <property type="entry name" value="POLYKETIDE SYNTHASE-RELATED"/>
    <property type="match status" value="1"/>
</dbReference>
<name>A0ABW2T4U1_9ACTN</name>
<dbReference type="CDD" id="cd00834">
    <property type="entry name" value="KAS_I_II"/>
    <property type="match status" value="1"/>
</dbReference>
<evidence type="ECO:0000256" key="3">
    <source>
        <dbReference type="RuleBase" id="RU003694"/>
    </source>
</evidence>
<proteinExistence type="inferred from homology"/>
<dbReference type="PROSITE" id="PS52004">
    <property type="entry name" value="KS3_2"/>
    <property type="match status" value="1"/>
</dbReference>
<dbReference type="PROSITE" id="PS00606">
    <property type="entry name" value="KS3_1"/>
    <property type="match status" value="1"/>
</dbReference>
<accession>A0ABW2T4U1</accession>
<sequence>MTRVVVTGLGVKSPAGNTARDVFATVLAGKSLATAIPELADARVPVSIGCPLAPFEPDDYFGGRELRTLDRTSQIGLAAAIDAVADADGLPAEGCGVYVGTGGGGFATLENLIVGHTLGREKVPVHAVPTLMSSSTASRVAIRYGFRGPCLTFNTACASGATAIGEALRAIRSGVVGSAVAGGLDALLSPLAMEAFARVGALSERTHAPSEASRPFDADRDGFVMGEGAAFLVLERADLAEARGARVYGEVSGYAANCDANHIVAPLRDGSVAAECMRAALFDAGLDAGDIGHVNAHGTSTPHNDSAEAVALHACFGGRTPPVTSTKGVTGHLVGGAGALEAVIALLSAREGLIPPIANFAGGPEADLIDIVCGEPRSVAAAPVLSNSFGFGGSNACLVLTPSPDS</sequence>
<dbReference type="InterPro" id="IPR014030">
    <property type="entry name" value="Ketoacyl_synth_N"/>
</dbReference>
<dbReference type="Proteomes" id="UP001596514">
    <property type="component" value="Unassembled WGS sequence"/>
</dbReference>
<dbReference type="InterPro" id="IPR018201">
    <property type="entry name" value="Ketoacyl_synth_AS"/>
</dbReference>
<evidence type="ECO:0000259" key="4">
    <source>
        <dbReference type="PROSITE" id="PS52004"/>
    </source>
</evidence>
<dbReference type="InterPro" id="IPR000794">
    <property type="entry name" value="Beta-ketoacyl_synthase"/>
</dbReference>
<keyword evidence="2 3" id="KW-0808">Transferase</keyword>
<dbReference type="PANTHER" id="PTHR11712:SF336">
    <property type="entry name" value="3-OXOACYL-[ACYL-CARRIER-PROTEIN] SYNTHASE, MITOCHONDRIAL"/>
    <property type="match status" value="1"/>
</dbReference>
<protein>
    <submittedName>
        <fullName evidence="5">Beta-ketoacyl-[acyl-carrier-protein] synthase family protein</fullName>
    </submittedName>
</protein>
<reference evidence="6" key="1">
    <citation type="journal article" date="2019" name="Int. J. Syst. Evol. Microbiol.">
        <title>The Global Catalogue of Microorganisms (GCM) 10K type strain sequencing project: providing services to taxonomists for standard genome sequencing and annotation.</title>
        <authorList>
            <consortium name="The Broad Institute Genomics Platform"/>
            <consortium name="The Broad Institute Genome Sequencing Center for Infectious Disease"/>
            <person name="Wu L."/>
            <person name="Ma J."/>
        </authorList>
    </citation>
    <scope>NUCLEOTIDE SEQUENCE [LARGE SCALE GENOMIC DNA]</scope>
    <source>
        <strain evidence="6">JCM 10083</strain>
    </source>
</reference>
<dbReference type="NCBIfam" id="NF005589">
    <property type="entry name" value="PRK07314.1"/>
    <property type="match status" value="1"/>
</dbReference>
<dbReference type="SUPFAM" id="SSF53901">
    <property type="entry name" value="Thiolase-like"/>
    <property type="match status" value="2"/>
</dbReference>
<dbReference type="InterPro" id="IPR020841">
    <property type="entry name" value="PKS_Beta-ketoAc_synthase_dom"/>
</dbReference>
<dbReference type="InterPro" id="IPR014031">
    <property type="entry name" value="Ketoacyl_synth_C"/>
</dbReference>
<dbReference type="SMART" id="SM00825">
    <property type="entry name" value="PKS_KS"/>
    <property type="match status" value="1"/>
</dbReference>
<evidence type="ECO:0000256" key="1">
    <source>
        <dbReference type="ARBA" id="ARBA00008467"/>
    </source>
</evidence>
<evidence type="ECO:0000313" key="5">
    <source>
        <dbReference type="EMBL" id="MFC7602821.1"/>
    </source>
</evidence>
<feature type="domain" description="Ketosynthase family 3 (KS3)" evidence="4">
    <location>
        <begin position="1"/>
        <end position="402"/>
    </location>
</feature>
<gene>
    <name evidence="5" type="ORF">ACFQVD_22205</name>
</gene>
<dbReference type="InterPro" id="IPR016039">
    <property type="entry name" value="Thiolase-like"/>
</dbReference>
<evidence type="ECO:0000256" key="2">
    <source>
        <dbReference type="ARBA" id="ARBA00022679"/>
    </source>
</evidence>
<comment type="similarity">
    <text evidence="1 3">Belongs to the thiolase-like superfamily. Beta-ketoacyl-ACP synthases family.</text>
</comment>
<dbReference type="EMBL" id="JBHTEE010000001">
    <property type="protein sequence ID" value="MFC7602821.1"/>
    <property type="molecule type" value="Genomic_DNA"/>
</dbReference>
<dbReference type="Pfam" id="PF00109">
    <property type="entry name" value="ketoacyl-synt"/>
    <property type="match status" value="1"/>
</dbReference>
<dbReference type="RefSeq" id="WP_343972035.1">
    <property type="nucleotide sequence ID" value="NZ_BAAAGK010000090.1"/>
</dbReference>
<organism evidence="5 6">
    <name type="scientific">Streptosporangium amethystogenes subsp. fukuiense</name>
    <dbReference type="NCBI Taxonomy" id="698418"/>
    <lineage>
        <taxon>Bacteria</taxon>
        <taxon>Bacillati</taxon>
        <taxon>Actinomycetota</taxon>
        <taxon>Actinomycetes</taxon>
        <taxon>Streptosporangiales</taxon>
        <taxon>Streptosporangiaceae</taxon>
        <taxon>Streptosporangium</taxon>
    </lineage>
</organism>
<keyword evidence="6" id="KW-1185">Reference proteome</keyword>
<dbReference type="Pfam" id="PF02801">
    <property type="entry name" value="Ketoacyl-synt_C"/>
    <property type="match status" value="1"/>
</dbReference>